<protein>
    <recommendedName>
        <fullName evidence="1">DUF5619 domain-containing protein</fullName>
    </recommendedName>
</protein>
<evidence type="ECO:0000313" key="3">
    <source>
        <dbReference type="Proteomes" id="UP000015559"/>
    </source>
</evidence>
<dbReference type="InterPro" id="IPR041145">
    <property type="entry name" value="DUF5619"/>
</dbReference>
<dbReference type="RefSeq" id="WP_009206044.1">
    <property type="nucleotide sequence ID" value="NC_022357.1"/>
</dbReference>
<name>S6AG90_SULDS</name>
<dbReference type="EMBL" id="AP013066">
    <property type="protein sequence ID" value="BAN35006.1"/>
    <property type="molecule type" value="Genomic_DNA"/>
</dbReference>
<dbReference type="Gene3D" id="3.30.1490.340">
    <property type="match status" value="1"/>
</dbReference>
<reference evidence="2 3" key="1">
    <citation type="journal article" date="2012" name="Appl. Environ. Microbiol.">
        <title>Draft genome sequence of a psychrotolerant sulfur-oxidizing bacterium, Sulfuricella denitrificans skB26, and proteomic insights into cold adaptation.</title>
        <authorList>
            <person name="Watanabe T."/>
            <person name="Kojima H."/>
            <person name="Fukui M."/>
        </authorList>
    </citation>
    <scope>NUCLEOTIDE SEQUENCE [LARGE SCALE GENOMIC DNA]</scope>
    <source>
        <strain evidence="3">skB26</strain>
    </source>
</reference>
<proteinExistence type="predicted"/>
<gene>
    <name evidence="2" type="ORF">SCD_n01172</name>
</gene>
<dbReference type="Proteomes" id="UP000015559">
    <property type="component" value="Chromosome"/>
</dbReference>
<dbReference type="OrthoDB" id="8561645at2"/>
<evidence type="ECO:0000259" key="1">
    <source>
        <dbReference type="Pfam" id="PF18505"/>
    </source>
</evidence>
<dbReference type="HOGENOM" id="CLU_1854198_0_0_4"/>
<evidence type="ECO:0000313" key="2">
    <source>
        <dbReference type="EMBL" id="BAN35006.1"/>
    </source>
</evidence>
<organism evidence="2 3">
    <name type="scientific">Sulfuricella denitrificans (strain DSM 22764 / NBRC 105220 / skB26)</name>
    <dbReference type="NCBI Taxonomy" id="1163617"/>
    <lineage>
        <taxon>Bacteria</taxon>
        <taxon>Pseudomonadati</taxon>
        <taxon>Pseudomonadota</taxon>
        <taxon>Betaproteobacteria</taxon>
        <taxon>Nitrosomonadales</taxon>
        <taxon>Sulfuricellaceae</taxon>
        <taxon>Sulfuricella</taxon>
    </lineage>
</organism>
<dbReference type="AlphaFoldDB" id="S6AG90"/>
<dbReference type="KEGG" id="sdr:SCD_n01172"/>
<accession>S6AG90</accession>
<feature type="domain" description="DUF5619" evidence="1">
    <location>
        <begin position="1"/>
        <end position="84"/>
    </location>
</feature>
<sequence length="138" mass="15385">MKEAHINYSGMDLDYKMASGLAASFAEKDPYITEPVMVAWHDRKTSRMSPMIAGADTDTRWLDYGASHGGKLEIEINGEFEFIFADSSAFDQYGPSPYINLHDSLGNEYLCQINALRDPHDPSKEACVVLDDLTSKLT</sequence>
<dbReference type="Pfam" id="PF18505">
    <property type="entry name" value="DUF5619"/>
    <property type="match status" value="1"/>
</dbReference>
<keyword evidence="3" id="KW-1185">Reference proteome</keyword>